<reference evidence="1 2" key="1">
    <citation type="journal article" date="2021" name="Nat. Plants">
        <title>The Taxus genome provides insights into paclitaxel biosynthesis.</title>
        <authorList>
            <person name="Xiong X."/>
            <person name="Gou J."/>
            <person name="Liao Q."/>
            <person name="Li Y."/>
            <person name="Zhou Q."/>
            <person name="Bi G."/>
            <person name="Li C."/>
            <person name="Du R."/>
            <person name="Wang X."/>
            <person name="Sun T."/>
            <person name="Guo L."/>
            <person name="Liang H."/>
            <person name="Lu P."/>
            <person name="Wu Y."/>
            <person name="Zhang Z."/>
            <person name="Ro D.K."/>
            <person name="Shang Y."/>
            <person name="Huang S."/>
            <person name="Yan J."/>
        </authorList>
    </citation>
    <scope>NUCLEOTIDE SEQUENCE [LARGE SCALE GENOMIC DNA]</scope>
    <source>
        <strain evidence="1">Ta-2019</strain>
    </source>
</reference>
<evidence type="ECO:0000313" key="1">
    <source>
        <dbReference type="EMBL" id="KAH9287690.1"/>
    </source>
</evidence>
<dbReference type="AlphaFoldDB" id="A0AA38BMV7"/>
<proteinExistence type="predicted"/>
<feature type="non-terminal residue" evidence="1">
    <location>
        <position position="1"/>
    </location>
</feature>
<feature type="non-terminal residue" evidence="1">
    <location>
        <position position="56"/>
    </location>
</feature>
<name>A0AA38BMV7_TAXCH</name>
<keyword evidence="2" id="KW-1185">Reference proteome</keyword>
<evidence type="ECO:0000313" key="2">
    <source>
        <dbReference type="Proteomes" id="UP000824469"/>
    </source>
</evidence>
<organism evidence="1 2">
    <name type="scientific">Taxus chinensis</name>
    <name type="common">Chinese yew</name>
    <name type="synonym">Taxus wallichiana var. chinensis</name>
    <dbReference type="NCBI Taxonomy" id="29808"/>
    <lineage>
        <taxon>Eukaryota</taxon>
        <taxon>Viridiplantae</taxon>
        <taxon>Streptophyta</taxon>
        <taxon>Embryophyta</taxon>
        <taxon>Tracheophyta</taxon>
        <taxon>Spermatophyta</taxon>
        <taxon>Pinopsida</taxon>
        <taxon>Pinidae</taxon>
        <taxon>Conifers II</taxon>
        <taxon>Cupressales</taxon>
        <taxon>Taxaceae</taxon>
        <taxon>Taxus</taxon>
    </lineage>
</organism>
<accession>A0AA38BMV7</accession>
<comment type="caution">
    <text evidence="1">The sequence shown here is derived from an EMBL/GenBank/DDBJ whole genome shotgun (WGS) entry which is preliminary data.</text>
</comment>
<protein>
    <submittedName>
        <fullName evidence="1">Uncharacterized protein</fullName>
    </submittedName>
</protein>
<dbReference type="Proteomes" id="UP000824469">
    <property type="component" value="Unassembled WGS sequence"/>
</dbReference>
<dbReference type="EMBL" id="JAHRHJ020003813">
    <property type="protein sequence ID" value="KAH9287690.1"/>
    <property type="molecule type" value="Genomic_DNA"/>
</dbReference>
<gene>
    <name evidence="1" type="ORF">KI387_031807</name>
</gene>
<sequence length="56" mass="6538">SISIFQMSTNSVQRSLKYRLPSHGHACGRTCLERRLTAMEDQIPRPSKENWYSIKE</sequence>